<gene>
    <name evidence="2" type="ORF">CBG27784</name>
    <name evidence="2" type="ORF">CBG_27784</name>
</gene>
<dbReference type="CTD" id="68919233"/>
<dbReference type="eggNOG" id="ENOG502QT1S">
    <property type="taxonomic scope" value="Eukaryota"/>
</dbReference>
<reference evidence="2 3" key="2">
    <citation type="journal article" date="2011" name="PLoS Genet.">
        <title>Caenorhabditis briggsae recombinant inbred line genotypes reveal inter-strain incompatibility and the evolution of recombination.</title>
        <authorList>
            <person name="Ross J.A."/>
            <person name="Koboldt D.C."/>
            <person name="Staisch J.E."/>
            <person name="Chamberlin H.M."/>
            <person name="Gupta B.P."/>
            <person name="Miller R.D."/>
            <person name="Baird S.E."/>
            <person name="Haag E.S."/>
        </authorList>
    </citation>
    <scope>NUCLEOTIDE SEQUENCE [LARGE SCALE GENOMIC DNA]</scope>
    <source>
        <strain evidence="2 3">AF16</strain>
    </source>
</reference>
<feature type="compositionally biased region" description="Low complexity" evidence="1">
    <location>
        <begin position="56"/>
        <end position="102"/>
    </location>
</feature>
<dbReference type="InParanoid" id="B6II21"/>
<feature type="region of interest" description="Disordered" evidence="1">
    <location>
        <begin position="497"/>
        <end position="524"/>
    </location>
</feature>
<keyword evidence="3" id="KW-1185">Reference proteome</keyword>
<feature type="compositionally biased region" description="Polar residues" evidence="1">
    <location>
        <begin position="499"/>
        <end position="524"/>
    </location>
</feature>
<dbReference type="AlphaFoldDB" id="B6II21"/>
<feature type="region of interest" description="Disordered" evidence="1">
    <location>
        <begin position="283"/>
        <end position="311"/>
    </location>
</feature>
<organism evidence="2 3">
    <name type="scientific">Caenorhabditis briggsae</name>
    <dbReference type="NCBI Taxonomy" id="6238"/>
    <lineage>
        <taxon>Eukaryota</taxon>
        <taxon>Metazoa</taxon>
        <taxon>Ecdysozoa</taxon>
        <taxon>Nematoda</taxon>
        <taxon>Chromadorea</taxon>
        <taxon>Rhabditida</taxon>
        <taxon>Rhabditina</taxon>
        <taxon>Rhabditomorpha</taxon>
        <taxon>Rhabditoidea</taxon>
        <taxon>Rhabditidae</taxon>
        <taxon>Peloderinae</taxon>
        <taxon>Caenorhabditis</taxon>
    </lineage>
</organism>
<sequence length="524" mass="59012">MACLIESKLNDTSEIDHYEVAREIAIRYERSVKERQKNRKKDEASEKKDNNSFVHNTQNQQNSNKSWSQKQNQNRNHQQQFNSPSNSYQSYSSNNNYQFTSSLHQSPPIKGKEWEKKVPIEIPNIQNAVAADGEPVNLLFQVILETSIRSKTRKIPIYVADVSRNNVILGSNNFQTMGIQLSVEMEHREIRTVYDVQLAPKSHRSVEVRVAGIFDTEKFCLVHSIIDQLALTVCQVDTKGKTFLMLSNRGKVVVFLGKGQLIAHGELDKTEVFENELFSEDSAEHSCPVSDESLQKNSVTDSQCDENQSDVVDSSTPFNLLVTKARDKQELIDSSRLYEDDQNEHHELEIVPESLKPPPEPILEKGGDVALGGVFRTKPTCRVKENNSLRKGLGIQSPVYQSNSVACEKELLSQNSHHNNLIQDHPAHANETSLKGTRIFLSPGKDPPPKSNRTMSCEHLPKDSKEFFEDSYLPKFAPSLEPWDLPYGPGSSMIFHPMPSTTTDADADISGSSSPRVSSYFQHG</sequence>
<name>B6II21_CAEBR</name>
<protein>
    <submittedName>
        <fullName evidence="2">Protein CBG27784</fullName>
    </submittedName>
</protein>
<evidence type="ECO:0000256" key="1">
    <source>
        <dbReference type="SAM" id="MobiDB-lite"/>
    </source>
</evidence>
<dbReference type="RefSeq" id="XP_045099114.1">
    <property type="nucleotide sequence ID" value="XM_045239930.1"/>
</dbReference>
<evidence type="ECO:0000313" key="3">
    <source>
        <dbReference type="Proteomes" id="UP000008549"/>
    </source>
</evidence>
<feature type="compositionally biased region" description="Basic and acidic residues" evidence="1">
    <location>
        <begin position="33"/>
        <end position="50"/>
    </location>
</feature>
<dbReference type="HOGENOM" id="CLU_519952_0_0_1"/>
<dbReference type="Proteomes" id="UP000008549">
    <property type="component" value="Unassembled WGS sequence"/>
</dbReference>
<dbReference type="EMBL" id="HE601482">
    <property type="protein sequence ID" value="CAR99551.1"/>
    <property type="molecule type" value="Genomic_DNA"/>
</dbReference>
<evidence type="ECO:0000313" key="2">
    <source>
        <dbReference type="EMBL" id="CAR99551.1"/>
    </source>
</evidence>
<proteinExistence type="predicted"/>
<reference evidence="2 3" key="1">
    <citation type="journal article" date="2003" name="PLoS Biol.">
        <title>The genome sequence of Caenorhabditis briggsae: a platform for comparative genomics.</title>
        <authorList>
            <person name="Stein L.D."/>
            <person name="Bao Z."/>
            <person name="Blasiar D."/>
            <person name="Blumenthal T."/>
            <person name="Brent M.R."/>
            <person name="Chen N."/>
            <person name="Chinwalla A."/>
            <person name="Clarke L."/>
            <person name="Clee C."/>
            <person name="Coghlan A."/>
            <person name="Coulson A."/>
            <person name="D'Eustachio P."/>
            <person name="Fitch D.H."/>
            <person name="Fulton L.A."/>
            <person name="Fulton R.E."/>
            <person name="Griffiths-Jones S."/>
            <person name="Harris T.W."/>
            <person name="Hillier L.W."/>
            <person name="Kamath R."/>
            <person name="Kuwabara P.E."/>
            <person name="Mardis E.R."/>
            <person name="Marra M.A."/>
            <person name="Miner T.L."/>
            <person name="Minx P."/>
            <person name="Mullikin J.C."/>
            <person name="Plumb R.W."/>
            <person name="Rogers J."/>
            <person name="Schein J.E."/>
            <person name="Sohrmann M."/>
            <person name="Spieth J."/>
            <person name="Stajich J.E."/>
            <person name="Wei C."/>
            <person name="Willey D."/>
            <person name="Wilson R.K."/>
            <person name="Durbin R."/>
            <person name="Waterston R.H."/>
        </authorList>
    </citation>
    <scope>NUCLEOTIDE SEQUENCE [LARGE SCALE GENOMIC DNA]</scope>
    <source>
        <strain evidence="2 3">AF16</strain>
    </source>
</reference>
<dbReference type="GeneID" id="68919233"/>
<dbReference type="KEGG" id="cbr:CBG_27784"/>
<accession>B6II21</accession>
<feature type="region of interest" description="Disordered" evidence="1">
    <location>
        <begin position="33"/>
        <end position="108"/>
    </location>
</feature>